<evidence type="ECO:0000313" key="3">
    <source>
        <dbReference type="Proteomes" id="UP000019491"/>
    </source>
</evidence>
<sequence length="71" mass="7275">MLPVSDQVTGVAGVESVGHDSKPARPAAVREPRRRNRAVPPSRSRTLASPGGGLWKLGAVKVFGVTGAATS</sequence>
<name>X0Q144_RHOWR</name>
<organism evidence="2 3">
    <name type="scientific">Rhodococcus wratislaviensis NBRC 100605</name>
    <dbReference type="NCBI Taxonomy" id="1219028"/>
    <lineage>
        <taxon>Bacteria</taxon>
        <taxon>Bacillati</taxon>
        <taxon>Actinomycetota</taxon>
        <taxon>Actinomycetes</taxon>
        <taxon>Mycobacteriales</taxon>
        <taxon>Nocardiaceae</taxon>
        <taxon>Rhodococcus</taxon>
    </lineage>
</organism>
<comment type="caution">
    <text evidence="2">The sequence shown here is derived from an EMBL/GenBank/DDBJ whole genome shotgun (WGS) entry which is preliminary data.</text>
</comment>
<evidence type="ECO:0000313" key="2">
    <source>
        <dbReference type="EMBL" id="GAF49809.1"/>
    </source>
</evidence>
<gene>
    <name evidence="2" type="ORF">RW1_093_02990</name>
</gene>
<proteinExistence type="predicted"/>
<accession>X0Q144</accession>
<protein>
    <submittedName>
        <fullName evidence="2">Uncharacterized protein</fullName>
    </submittedName>
</protein>
<feature type="region of interest" description="Disordered" evidence="1">
    <location>
        <begin position="1"/>
        <end position="51"/>
    </location>
</feature>
<dbReference type="Proteomes" id="UP000019491">
    <property type="component" value="Unassembled WGS sequence"/>
</dbReference>
<reference evidence="2 3" key="1">
    <citation type="submission" date="2014-02" db="EMBL/GenBank/DDBJ databases">
        <title>Whole genome shotgun sequence of Rhodococcus wratislaviensis NBRC 100605.</title>
        <authorList>
            <person name="Hosoyama A."/>
            <person name="Tsuchikane K."/>
            <person name="Yoshida I."/>
            <person name="Ohji S."/>
            <person name="Ichikawa N."/>
            <person name="Yamazoe A."/>
            <person name="Fujita N."/>
        </authorList>
    </citation>
    <scope>NUCLEOTIDE SEQUENCE [LARGE SCALE GENOMIC DNA]</scope>
    <source>
        <strain evidence="2 3">NBRC 100605</strain>
    </source>
</reference>
<dbReference type="EMBL" id="BAWF01000093">
    <property type="protein sequence ID" value="GAF49809.1"/>
    <property type="molecule type" value="Genomic_DNA"/>
</dbReference>
<evidence type="ECO:0000256" key="1">
    <source>
        <dbReference type="SAM" id="MobiDB-lite"/>
    </source>
</evidence>
<dbReference type="AlphaFoldDB" id="X0Q144"/>
<keyword evidence="3" id="KW-1185">Reference proteome</keyword>
<feature type="compositionally biased region" description="Basic and acidic residues" evidence="1">
    <location>
        <begin position="17"/>
        <end position="31"/>
    </location>
</feature>